<protein>
    <recommendedName>
        <fullName evidence="4">Aldehyde dehydrogenase domain-containing protein</fullName>
    </recommendedName>
</protein>
<evidence type="ECO:0000313" key="5">
    <source>
        <dbReference type="EMBL" id="PWA01125.1"/>
    </source>
</evidence>
<evidence type="ECO:0000256" key="3">
    <source>
        <dbReference type="SAM" id="Phobius"/>
    </source>
</evidence>
<reference evidence="5 6" key="1">
    <citation type="journal article" date="2018" name="MBio">
        <title>Comparative Genomics Reveals the Core Gene Toolbox for the Fungus-Insect Symbiosis.</title>
        <authorList>
            <person name="Wang Y."/>
            <person name="Stata M."/>
            <person name="Wang W."/>
            <person name="Stajich J.E."/>
            <person name="White M.M."/>
            <person name="Moncalvo J.M."/>
        </authorList>
    </citation>
    <scope>NUCLEOTIDE SEQUENCE [LARGE SCALE GENOMIC DNA]</scope>
    <source>
        <strain evidence="5 6">AUS-126-30</strain>
    </source>
</reference>
<dbReference type="InterPro" id="IPR015590">
    <property type="entry name" value="Aldehyde_DH_dom"/>
</dbReference>
<dbReference type="EMBL" id="MBFU01000219">
    <property type="protein sequence ID" value="PWA01125.1"/>
    <property type="molecule type" value="Genomic_DNA"/>
</dbReference>
<evidence type="ECO:0000259" key="4">
    <source>
        <dbReference type="Pfam" id="PF00171"/>
    </source>
</evidence>
<dbReference type="Proteomes" id="UP000245591">
    <property type="component" value="Unassembled WGS sequence"/>
</dbReference>
<keyword evidence="3" id="KW-1133">Transmembrane helix</keyword>
<comment type="similarity">
    <text evidence="1">Belongs to the aldehyde dehydrogenase family.</text>
</comment>
<evidence type="ECO:0000313" key="6">
    <source>
        <dbReference type="Proteomes" id="UP000245591"/>
    </source>
</evidence>
<dbReference type="SUPFAM" id="SSF53720">
    <property type="entry name" value="ALDH-like"/>
    <property type="match status" value="1"/>
</dbReference>
<dbReference type="InterPro" id="IPR016160">
    <property type="entry name" value="Ald_DH_CS_CYS"/>
</dbReference>
<keyword evidence="3" id="KW-0812">Transmembrane</keyword>
<gene>
    <name evidence="5" type="ORF">BB558_002795</name>
</gene>
<keyword evidence="6" id="KW-1185">Reference proteome</keyword>
<dbReference type="Gene3D" id="3.40.309.10">
    <property type="entry name" value="Aldehyde Dehydrogenase, Chain A, domain 2"/>
    <property type="match status" value="1"/>
</dbReference>
<evidence type="ECO:0000256" key="2">
    <source>
        <dbReference type="ARBA" id="ARBA00023002"/>
    </source>
</evidence>
<dbReference type="FunFam" id="3.40.309.10:FF:000024">
    <property type="entry name" value="Betaine aldehyde dehydrogenase"/>
    <property type="match status" value="1"/>
</dbReference>
<dbReference type="PANTHER" id="PTHR11699">
    <property type="entry name" value="ALDEHYDE DEHYDROGENASE-RELATED"/>
    <property type="match status" value="1"/>
</dbReference>
<dbReference type="PROSITE" id="PS00070">
    <property type="entry name" value="ALDEHYDE_DEHYDR_CYS"/>
    <property type="match status" value="1"/>
</dbReference>
<dbReference type="GO" id="GO:0016620">
    <property type="term" value="F:oxidoreductase activity, acting on the aldehyde or oxo group of donors, NAD or NADP as acceptor"/>
    <property type="evidence" value="ECO:0007669"/>
    <property type="project" value="InterPro"/>
</dbReference>
<dbReference type="InterPro" id="IPR016162">
    <property type="entry name" value="Ald_DH_N"/>
</dbReference>
<dbReference type="InterPro" id="IPR016163">
    <property type="entry name" value="Ald_DH_C"/>
</dbReference>
<dbReference type="Pfam" id="PF00171">
    <property type="entry name" value="Aldedh"/>
    <property type="match status" value="1"/>
</dbReference>
<keyword evidence="2" id="KW-0560">Oxidoreductase</keyword>
<dbReference type="AlphaFoldDB" id="A0A2U1J7U6"/>
<dbReference type="CDD" id="cd07098">
    <property type="entry name" value="ALDH_F15-22"/>
    <property type="match status" value="1"/>
</dbReference>
<sequence length="598" mass="65280">MLDCLQVFGIGFIPLGFTALSCFLAYYIYFKTFIFEQVKFPSAKINLSIPSECQPDWKQDKFVNSSSISDNNDKSNIICYDPATGKLLGIEKASSEQQVNEAAYAAKQAQIKWSQTSFAQRRQVLRTLCDYIIENQSQICMVACRESGKTMVDAMLGEVLTTMAKLRWTIDNGEKVLKPSRRSPGTLMMYKQAMVVYQPRGVVGSIVSWNYPFHNSIGPVISAIFAGNGIVVKTSEYAAFSRKYFQDMVRAALEAHGHSGDLVQYVTGFADTGKALVECPLISHITFIGSANVGKKIMESASKLLTPVTLELGGKDCAIVLADADMSQCNSVLMRGVFQNAGQNCIGIERILMHADLYDNFVKEMTTRISNLRLGSSLEQQNGVDMGAMTMGNNFGFLQSLIDDAVSKGARLVVGGKPFSHPKYPNGQYFEPTLLVDVTTDMKITVNEVFGPIMTVMKINSAADAIRVANSSPFGLGASVFTSDIVLGRQVSMALNCGMVNFNDFAVNYLCQSLPFGGVGISGFGRFAGEEGLRAMTAEKSYTEDLFTAIKTKIPGTVDYPIKDADKALKFTQSITEFAFGSNFQTKAMAAMNLGKLS</sequence>
<dbReference type="Gene3D" id="3.40.605.10">
    <property type="entry name" value="Aldehyde Dehydrogenase, Chain A, domain 1"/>
    <property type="match status" value="1"/>
</dbReference>
<dbReference type="InterPro" id="IPR016161">
    <property type="entry name" value="Ald_DH/histidinol_DH"/>
</dbReference>
<accession>A0A2U1J7U6</accession>
<proteinExistence type="inferred from homology"/>
<organism evidence="5 6">
    <name type="scientific">Smittium angustum</name>
    <dbReference type="NCBI Taxonomy" id="133377"/>
    <lineage>
        <taxon>Eukaryota</taxon>
        <taxon>Fungi</taxon>
        <taxon>Fungi incertae sedis</taxon>
        <taxon>Zoopagomycota</taxon>
        <taxon>Kickxellomycotina</taxon>
        <taxon>Harpellomycetes</taxon>
        <taxon>Harpellales</taxon>
        <taxon>Legeriomycetaceae</taxon>
        <taxon>Smittium</taxon>
    </lineage>
</organism>
<keyword evidence="3" id="KW-0472">Membrane</keyword>
<comment type="caution">
    <text evidence="5">The sequence shown here is derived from an EMBL/GenBank/DDBJ whole genome shotgun (WGS) entry which is preliminary data.</text>
</comment>
<feature type="transmembrane region" description="Helical" evidence="3">
    <location>
        <begin position="7"/>
        <end position="29"/>
    </location>
</feature>
<evidence type="ECO:0000256" key="1">
    <source>
        <dbReference type="ARBA" id="ARBA00009986"/>
    </source>
</evidence>
<name>A0A2U1J7U6_SMIAN</name>
<feature type="domain" description="Aldehyde dehydrogenase" evidence="4">
    <location>
        <begin position="73"/>
        <end position="541"/>
    </location>
</feature>